<gene>
    <name evidence="1" type="ORF">MUK42_22692</name>
</gene>
<sequence length="100" mass="11209">MLQLGVVTKLCLVLRVGRGGKTEEKARQIPRIPRRSSRILLLSRSQNCFKKAFKQSPKALHRSLSPLILFLTTLSPVRSPKVEVLKGRESNQSFLGQGVE</sequence>
<dbReference type="AlphaFoldDB" id="A0A9E7FSW4"/>
<name>A0A9E7FSW4_9LILI</name>
<proteinExistence type="predicted"/>
<dbReference type="EMBL" id="CP097507">
    <property type="protein sequence ID" value="URE01380.1"/>
    <property type="molecule type" value="Genomic_DNA"/>
</dbReference>
<accession>A0A9E7FSW4</accession>
<protein>
    <submittedName>
        <fullName evidence="1">Uncharacterized protein</fullName>
    </submittedName>
</protein>
<dbReference type="Proteomes" id="UP001055439">
    <property type="component" value="Chromosome 5"/>
</dbReference>
<organism evidence="1 2">
    <name type="scientific">Musa troglodytarum</name>
    <name type="common">fe'i banana</name>
    <dbReference type="NCBI Taxonomy" id="320322"/>
    <lineage>
        <taxon>Eukaryota</taxon>
        <taxon>Viridiplantae</taxon>
        <taxon>Streptophyta</taxon>
        <taxon>Embryophyta</taxon>
        <taxon>Tracheophyta</taxon>
        <taxon>Spermatophyta</taxon>
        <taxon>Magnoliopsida</taxon>
        <taxon>Liliopsida</taxon>
        <taxon>Zingiberales</taxon>
        <taxon>Musaceae</taxon>
        <taxon>Musa</taxon>
    </lineage>
</organism>
<reference evidence="1" key="1">
    <citation type="submission" date="2022-05" db="EMBL/GenBank/DDBJ databases">
        <title>The Musa troglodytarum L. genome provides insights into the mechanism of non-climacteric behaviour and enrichment of carotenoids.</title>
        <authorList>
            <person name="Wang J."/>
        </authorList>
    </citation>
    <scope>NUCLEOTIDE SEQUENCE</scope>
    <source>
        <tissue evidence="1">Leaf</tissue>
    </source>
</reference>
<evidence type="ECO:0000313" key="1">
    <source>
        <dbReference type="EMBL" id="URE01380.1"/>
    </source>
</evidence>
<keyword evidence="2" id="KW-1185">Reference proteome</keyword>
<evidence type="ECO:0000313" key="2">
    <source>
        <dbReference type="Proteomes" id="UP001055439"/>
    </source>
</evidence>